<evidence type="ECO:0000313" key="2">
    <source>
        <dbReference type="Proteomes" id="UP000460318"/>
    </source>
</evidence>
<dbReference type="RefSeq" id="WP_160500496.1">
    <property type="nucleotide sequence ID" value="NZ_WUBI01000005.1"/>
</dbReference>
<protein>
    <submittedName>
        <fullName evidence="1">YheC/YheD family protein</fullName>
    </submittedName>
</protein>
<dbReference type="Proteomes" id="UP000460318">
    <property type="component" value="Unassembled WGS sequence"/>
</dbReference>
<proteinExistence type="predicted"/>
<dbReference type="InterPro" id="IPR026838">
    <property type="entry name" value="YheC/D"/>
</dbReference>
<accession>A0A7X3IQ81</accession>
<dbReference type="EMBL" id="WUBI01000005">
    <property type="protein sequence ID" value="MWV46905.1"/>
    <property type="molecule type" value="Genomic_DNA"/>
</dbReference>
<dbReference type="Gene3D" id="3.30.470.20">
    <property type="entry name" value="ATP-grasp fold, B domain"/>
    <property type="match status" value="1"/>
</dbReference>
<dbReference type="AlphaFoldDB" id="A0A7X3IQ81"/>
<reference evidence="1 2" key="1">
    <citation type="submission" date="2019-12" db="EMBL/GenBank/DDBJ databases">
        <title>Paenibacillus sp. nov., an endophytic bacterium isolated from the stem of Dendrobium.</title>
        <authorList>
            <person name="Zhao R."/>
        </authorList>
    </citation>
    <scope>NUCLEOTIDE SEQUENCE [LARGE SCALE GENOMIC DNA]</scope>
    <source>
        <strain evidence="1 2">HJL G12</strain>
    </source>
</reference>
<keyword evidence="2" id="KW-1185">Reference proteome</keyword>
<comment type="caution">
    <text evidence="1">The sequence shown here is derived from an EMBL/GenBank/DDBJ whole genome shotgun (WGS) entry which is preliminary data.</text>
</comment>
<sequence>MGGRQLASKWLKTEALLTDPEVAPYIPQTRGLNKENLQVMLGVYGFVVVKPIVGGGGYGVIKVTQSGTRYSITHSFKTSHYASFQNMYNALLRVKVKRKYLIQQGIHLARISGRPIDYRVKYVKNGSQWEFRAMVGRLAKSGLFVTNLSKGGYLLSCREGLRRSLPHISSAAKRNEMRHLTRKCTAILERHFPGIGELGFDYGLDYSGKIWIFEVNTRPQ</sequence>
<evidence type="ECO:0000313" key="1">
    <source>
        <dbReference type="EMBL" id="MWV46905.1"/>
    </source>
</evidence>
<gene>
    <name evidence="1" type="ORF">GRF59_25165</name>
</gene>
<organism evidence="1 2">
    <name type="scientific">Paenibacillus dendrobii</name>
    <dbReference type="NCBI Taxonomy" id="2691084"/>
    <lineage>
        <taxon>Bacteria</taxon>
        <taxon>Bacillati</taxon>
        <taxon>Bacillota</taxon>
        <taxon>Bacilli</taxon>
        <taxon>Bacillales</taxon>
        <taxon>Paenibacillaceae</taxon>
        <taxon>Paenibacillus</taxon>
    </lineage>
</organism>
<dbReference type="SUPFAM" id="SSF56059">
    <property type="entry name" value="Glutathione synthetase ATP-binding domain-like"/>
    <property type="match status" value="1"/>
</dbReference>
<dbReference type="Pfam" id="PF14398">
    <property type="entry name" value="ATPgrasp_YheCD"/>
    <property type="match status" value="1"/>
</dbReference>
<name>A0A7X3IQ81_9BACL</name>